<reference evidence="2 3" key="2">
    <citation type="submission" date="2018-10" db="EMBL/GenBank/DDBJ databases">
        <authorList>
            <consortium name="Pathogen Informatics"/>
        </authorList>
    </citation>
    <scope>NUCLEOTIDE SEQUENCE [LARGE SCALE GENOMIC DNA]</scope>
</reference>
<dbReference type="AlphaFoldDB" id="A0A0N4UU13"/>
<accession>A0A0N4UU13</accession>
<keyword evidence="3" id="KW-1185">Reference proteome</keyword>
<evidence type="ECO:0000256" key="1">
    <source>
        <dbReference type="SAM" id="SignalP"/>
    </source>
</evidence>
<evidence type="ECO:0000313" key="2">
    <source>
        <dbReference type="EMBL" id="VDD85435.1"/>
    </source>
</evidence>
<dbReference type="EMBL" id="UXUI01001394">
    <property type="protein sequence ID" value="VDD85435.1"/>
    <property type="molecule type" value="Genomic_DNA"/>
</dbReference>
<gene>
    <name evidence="2" type="ORF">EVEC_LOCUS578</name>
</gene>
<feature type="signal peptide" evidence="1">
    <location>
        <begin position="1"/>
        <end position="18"/>
    </location>
</feature>
<evidence type="ECO:0000313" key="3">
    <source>
        <dbReference type="Proteomes" id="UP000274131"/>
    </source>
</evidence>
<protein>
    <submittedName>
        <fullName evidence="4">Histidine acid phosphatase family protein</fullName>
    </submittedName>
</protein>
<reference evidence="4" key="1">
    <citation type="submission" date="2017-02" db="UniProtKB">
        <authorList>
            <consortium name="WormBaseParasite"/>
        </authorList>
    </citation>
    <scope>IDENTIFICATION</scope>
</reference>
<dbReference type="Proteomes" id="UP000274131">
    <property type="component" value="Unassembled WGS sequence"/>
</dbReference>
<keyword evidence="1" id="KW-0732">Signal</keyword>
<dbReference type="GO" id="GO:0016791">
    <property type="term" value="F:phosphatase activity"/>
    <property type="evidence" value="ECO:0007669"/>
    <property type="project" value="UniProtKB-ARBA"/>
</dbReference>
<evidence type="ECO:0000313" key="4">
    <source>
        <dbReference type="WBParaSite" id="EVEC_0000085401-mRNA-1"/>
    </source>
</evidence>
<sequence>MLLLSSVLSVAYIIGCFADEQRELVYVQAIWRHGDRAPNKLPYPNDMNTEEAWPRGWSQLTNVSFLHHSYF</sequence>
<organism evidence="4">
    <name type="scientific">Enterobius vermicularis</name>
    <name type="common">Human pinworm</name>
    <dbReference type="NCBI Taxonomy" id="51028"/>
    <lineage>
        <taxon>Eukaryota</taxon>
        <taxon>Metazoa</taxon>
        <taxon>Ecdysozoa</taxon>
        <taxon>Nematoda</taxon>
        <taxon>Chromadorea</taxon>
        <taxon>Rhabditida</taxon>
        <taxon>Spirurina</taxon>
        <taxon>Oxyuridomorpha</taxon>
        <taxon>Oxyuroidea</taxon>
        <taxon>Oxyuridae</taxon>
        <taxon>Enterobius</taxon>
    </lineage>
</organism>
<dbReference type="STRING" id="51028.A0A0N4UU13"/>
<dbReference type="InterPro" id="IPR029033">
    <property type="entry name" value="His_PPase_superfam"/>
</dbReference>
<name>A0A0N4UU13_ENTVE</name>
<dbReference type="SUPFAM" id="SSF53254">
    <property type="entry name" value="Phosphoglycerate mutase-like"/>
    <property type="match status" value="1"/>
</dbReference>
<proteinExistence type="predicted"/>
<dbReference type="Gene3D" id="3.40.50.1240">
    <property type="entry name" value="Phosphoglycerate mutase-like"/>
    <property type="match status" value="1"/>
</dbReference>
<dbReference type="WBParaSite" id="EVEC_0000085401-mRNA-1">
    <property type="protein sequence ID" value="EVEC_0000085401-mRNA-1"/>
    <property type="gene ID" value="EVEC_0000085401"/>
</dbReference>
<dbReference type="InterPro" id="IPR033379">
    <property type="entry name" value="Acid_Pase_AS"/>
</dbReference>
<dbReference type="PROSITE" id="PS00616">
    <property type="entry name" value="HIS_ACID_PHOSPHAT_1"/>
    <property type="match status" value="1"/>
</dbReference>
<feature type="chain" id="PRO_5043122437" evidence="1">
    <location>
        <begin position="19"/>
        <end position="71"/>
    </location>
</feature>
<dbReference type="OrthoDB" id="258392at2759"/>